<feature type="transmembrane region" description="Helical" evidence="1">
    <location>
        <begin position="410"/>
        <end position="426"/>
    </location>
</feature>
<keyword evidence="1" id="KW-1133">Transmembrane helix</keyword>
<proteinExistence type="predicted"/>
<dbReference type="PANTHER" id="PTHR35342:SF5">
    <property type="entry name" value="TRICARBOXYLIC TRANSPORT PROTEIN"/>
    <property type="match status" value="1"/>
</dbReference>
<dbReference type="Proteomes" id="UP000746595">
    <property type="component" value="Unassembled WGS sequence"/>
</dbReference>
<evidence type="ECO:0000313" key="3">
    <source>
        <dbReference type="EMBL" id="NKG19836.1"/>
    </source>
</evidence>
<feature type="transmembrane region" description="Helical" evidence="1">
    <location>
        <begin position="361"/>
        <end position="381"/>
    </location>
</feature>
<dbReference type="EMBL" id="JAAWVT010000001">
    <property type="protein sequence ID" value="NKG19836.1"/>
    <property type="molecule type" value="Genomic_DNA"/>
</dbReference>
<dbReference type="RefSeq" id="WP_168150734.1">
    <property type="nucleotide sequence ID" value="NZ_JAAWVT010000001.1"/>
</dbReference>
<organism evidence="3 4">
    <name type="scientific">Paeniglutamicibacter terrestris</name>
    <dbReference type="NCBI Taxonomy" id="2723403"/>
    <lineage>
        <taxon>Bacteria</taxon>
        <taxon>Bacillati</taxon>
        <taxon>Actinomycetota</taxon>
        <taxon>Actinomycetes</taxon>
        <taxon>Micrococcales</taxon>
        <taxon>Micrococcaceae</taxon>
        <taxon>Paeniglutamicibacter</taxon>
    </lineage>
</organism>
<feature type="transmembrane region" description="Helical" evidence="1">
    <location>
        <begin position="469"/>
        <end position="486"/>
    </location>
</feature>
<evidence type="ECO:0000259" key="2">
    <source>
        <dbReference type="Pfam" id="PF01970"/>
    </source>
</evidence>
<feature type="transmembrane region" description="Helical" evidence="1">
    <location>
        <begin position="169"/>
        <end position="187"/>
    </location>
</feature>
<keyword evidence="4" id="KW-1185">Reference proteome</keyword>
<name>A0ABX1G0S2_9MICC</name>
<comment type="caution">
    <text evidence="3">The sequence shown here is derived from an EMBL/GenBank/DDBJ whole genome shotgun (WGS) entry which is preliminary data.</text>
</comment>
<gene>
    <name evidence="3" type="ORF">HED64_03805</name>
</gene>
<dbReference type="InterPro" id="IPR002823">
    <property type="entry name" value="DUF112_TM"/>
</dbReference>
<feature type="transmembrane region" description="Helical" evidence="1">
    <location>
        <begin position="147"/>
        <end position="163"/>
    </location>
</feature>
<reference evidence="3 4" key="1">
    <citation type="submission" date="2020-04" db="EMBL/GenBank/DDBJ databases">
        <title>Paeniglutamicibacter sp. ANT13_2, a novel actinomycete isolated from sediment in Antarctica.</title>
        <authorList>
            <person name="Sakdapetsiri C."/>
            <person name="Pinyakong O."/>
        </authorList>
    </citation>
    <scope>NUCLEOTIDE SEQUENCE [LARGE SCALE GENOMIC DNA]</scope>
    <source>
        <strain evidence="3 4">ANT13_2</strain>
    </source>
</reference>
<dbReference type="Pfam" id="PF01970">
    <property type="entry name" value="TctA"/>
    <property type="match status" value="1"/>
</dbReference>
<feature type="transmembrane region" description="Helical" evidence="1">
    <location>
        <begin position="258"/>
        <end position="281"/>
    </location>
</feature>
<dbReference type="PANTHER" id="PTHR35342">
    <property type="entry name" value="TRICARBOXYLIC TRANSPORT PROTEIN"/>
    <property type="match status" value="1"/>
</dbReference>
<evidence type="ECO:0000313" key="4">
    <source>
        <dbReference type="Proteomes" id="UP000746595"/>
    </source>
</evidence>
<feature type="transmembrane region" description="Helical" evidence="1">
    <location>
        <begin position="315"/>
        <end position="341"/>
    </location>
</feature>
<keyword evidence="1" id="KW-0812">Transmembrane</keyword>
<feature type="transmembrane region" description="Helical" evidence="1">
    <location>
        <begin position="106"/>
        <end position="135"/>
    </location>
</feature>
<feature type="domain" description="DUF112" evidence="2">
    <location>
        <begin position="20"/>
        <end position="438"/>
    </location>
</feature>
<accession>A0ABX1G0S2</accession>
<protein>
    <submittedName>
        <fullName evidence="3">Tripartite tricarboxylate transporter permease</fullName>
    </submittedName>
</protein>
<evidence type="ECO:0000256" key="1">
    <source>
        <dbReference type="SAM" id="Phobius"/>
    </source>
</evidence>
<keyword evidence="1" id="KW-0472">Membrane</keyword>
<sequence>MDFFGPVLDGFGVVLDPTNLLYCLLGVAIGMLIGVLPGLGPAATIAILLPMTYGVEPVTAIIMLAGIFYGAQYGGTITSVLLRIPGEASSVVTVFDGYVLAKQGKAGTALGIAAIGSFIGGTVGIIGLTFLAPLVAGFALDFGPPEYTALALLGILLVATISGGSKIKALIAAAFGLFLATVGRDIFTGAERFTFDNLSLADGIDFVPIAMGLFGLGEILYNLEERHRAAAAPVAVANVWPSRKDLKQSSGAIGRGSVLGFFLGILPGGGATIASLAAYAVEKKRAKDPSRFGKGAIEGVAGPESANNAAATSSFIPLLTLGIPANATMAIIFGALLIQGVTPGPQLITEQPELFWGVVNSMYIGNILLLIMSIPLVGLFVRILRIRGAILAPITALITMLGAYTIRNSMFDVMLVVLFGALGYLMKKFGFEPGPLVLAFVLGSLLESSLRRSLLVLEGDPTGFFTRPISGTLLVIFVMVAVWPMVKTVMNKRKKANALSLETKVKEKV</sequence>
<feature type="transmembrane region" description="Helical" evidence="1">
    <location>
        <begin position="20"/>
        <end position="49"/>
    </location>
</feature>